<evidence type="ECO:0000256" key="8">
    <source>
        <dbReference type="ARBA" id="ARBA00022723"/>
    </source>
</evidence>
<evidence type="ECO:0000313" key="17">
    <source>
        <dbReference type="EMBL" id="SDE07629.1"/>
    </source>
</evidence>
<evidence type="ECO:0000256" key="13">
    <source>
        <dbReference type="ARBA" id="ARBA00023136"/>
    </source>
</evidence>
<dbReference type="AlphaFoldDB" id="A0A1G6ZYJ2"/>
<dbReference type="InterPro" id="IPR035889">
    <property type="entry name" value="Light-harvesting_complex"/>
</dbReference>
<evidence type="ECO:0000256" key="14">
    <source>
        <dbReference type="ARBA" id="ARBA00023243"/>
    </source>
</evidence>
<keyword evidence="13 15" id="KW-0472">Membrane</keyword>
<dbReference type="EMBL" id="FNAP01000003">
    <property type="protein sequence ID" value="SDE07629.1"/>
    <property type="molecule type" value="Genomic_DNA"/>
</dbReference>
<dbReference type="GO" id="GO:0019684">
    <property type="term" value="P:photosynthesis, light reaction"/>
    <property type="evidence" value="ECO:0007669"/>
    <property type="project" value="InterPro"/>
</dbReference>
<evidence type="ECO:0000256" key="3">
    <source>
        <dbReference type="ARBA" id="ARBA00011052"/>
    </source>
</evidence>
<dbReference type="InterPro" id="IPR000066">
    <property type="entry name" value="Antenna_a/b"/>
</dbReference>
<name>A0A1G6ZYJ2_9PROT</name>
<keyword evidence="10" id="KW-0076">Bacteriochlorophyll</keyword>
<keyword evidence="18" id="KW-1185">Reference proteome</keyword>
<dbReference type="Proteomes" id="UP000199412">
    <property type="component" value="Unassembled WGS sequence"/>
</dbReference>
<keyword evidence="8" id="KW-0479">Metal-binding</keyword>
<evidence type="ECO:0000256" key="5">
    <source>
        <dbReference type="ARBA" id="ARBA00022494"/>
    </source>
</evidence>
<evidence type="ECO:0000256" key="1">
    <source>
        <dbReference type="ARBA" id="ARBA00002455"/>
    </source>
</evidence>
<protein>
    <submittedName>
        <fullName evidence="17">Light-harvesting complex 1 beta chain</fullName>
    </submittedName>
</protein>
<evidence type="ECO:0000256" key="6">
    <source>
        <dbReference type="ARBA" id="ARBA00022549"/>
    </source>
</evidence>
<proteinExistence type="inferred from homology"/>
<comment type="subcellular location">
    <subcellularLocation>
        <location evidence="2">Cell inner membrane</location>
        <topology evidence="2">Single-pass type II membrane protein</topology>
    </subcellularLocation>
</comment>
<evidence type="ECO:0000256" key="10">
    <source>
        <dbReference type="ARBA" id="ARBA00022956"/>
    </source>
</evidence>
<sequence>MAEKPASAKPAPAVSYEKLNRTGLTDDEAKAFHAMFQRGGQIFFAICLLAHFLLWSWMPWYPGPTAG</sequence>
<dbReference type="OrthoDB" id="7391998at2"/>
<evidence type="ECO:0000256" key="12">
    <source>
        <dbReference type="ARBA" id="ARBA00022991"/>
    </source>
</evidence>
<organism evidence="17 18">
    <name type="scientific">Rhodospira trueperi</name>
    <dbReference type="NCBI Taxonomy" id="69960"/>
    <lineage>
        <taxon>Bacteria</taxon>
        <taxon>Pseudomonadati</taxon>
        <taxon>Pseudomonadota</taxon>
        <taxon>Alphaproteobacteria</taxon>
        <taxon>Rhodospirillales</taxon>
        <taxon>Rhodospirillaceae</taxon>
        <taxon>Rhodospira</taxon>
    </lineage>
</organism>
<dbReference type="GO" id="GO:0030077">
    <property type="term" value="C:plasma membrane light-harvesting complex"/>
    <property type="evidence" value="ECO:0007669"/>
    <property type="project" value="InterPro"/>
</dbReference>
<dbReference type="Pfam" id="PF00556">
    <property type="entry name" value="LHC"/>
    <property type="match status" value="1"/>
</dbReference>
<evidence type="ECO:0000256" key="4">
    <source>
        <dbReference type="ARBA" id="ARBA00022475"/>
    </source>
</evidence>
<comment type="similarity">
    <text evidence="3">Belongs to the antenna complex beta subunit family.</text>
</comment>
<dbReference type="PRINTS" id="PR00674">
    <property type="entry name" value="LIGHTHARVSTB"/>
</dbReference>
<keyword evidence="7 15" id="KW-0812">Transmembrane</keyword>
<dbReference type="Gene3D" id="1.20.5.250">
    <property type="match status" value="1"/>
</dbReference>
<accession>A0A1G6ZYJ2</accession>
<keyword evidence="6" id="KW-0042">Antenna complex</keyword>
<keyword evidence="4" id="KW-1003">Cell membrane</keyword>
<keyword evidence="12" id="KW-0157">Chromophore</keyword>
<keyword evidence="9" id="KW-0460">Magnesium</keyword>
<dbReference type="RefSeq" id="WP_092783537.1">
    <property type="nucleotide sequence ID" value="NZ_FNAP01000003.1"/>
</dbReference>
<comment type="function">
    <text evidence="1">Antenna complexes are light-harvesting systems, which transfer the excitation energy to the reaction centers.</text>
</comment>
<evidence type="ECO:0000256" key="2">
    <source>
        <dbReference type="ARBA" id="ARBA00004249"/>
    </source>
</evidence>
<feature type="domain" description="Antenna complex alpha/beta subunit" evidence="16">
    <location>
        <begin position="27"/>
        <end position="61"/>
    </location>
</feature>
<keyword evidence="11 15" id="KW-1133">Transmembrane helix</keyword>
<reference evidence="17 18" key="1">
    <citation type="submission" date="2016-10" db="EMBL/GenBank/DDBJ databases">
        <authorList>
            <person name="de Groot N.N."/>
        </authorList>
    </citation>
    <scope>NUCLEOTIDE SEQUENCE [LARGE SCALE GENOMIC DNA]</scope>
    <source>
        <strain evidence="17 18">ATCC 700224</strain>
    </source>
</reference>
<evidence type="ECO:0000313" key="18">
    <source>
        <dbReference type="Proteomes" id="UP000199412"/>
    </source>
</evidence>
<dbReference type="GO" id="GO:0005886">
    <property type="term" value="C:plasma membrane"/>
    <property type="evidence" value="ECO:0007669"/>
    <property type="project" value="UniProtKB-SubCell"/>
</dbReference>
<keyword evidence="14" id="KW-0437">Light-harvesting polypeptide</keyword>
<feature type="transmembrane region" description="Helical" evidence="15">
    <location>
        <begin position="42"/>
        <end position="61"/>
    </location>
</feature>
<evidence type="ECO:0000256" key="15">
    <source>
        <dbReference type="SAM" id="Phobius"/>
    </source>
</evidence>
<evidence type="ECO:0000259" key="16">
    <source>
        <dbReference type="Pfam" id="PF00556"/>
    </source>
</evidence>
<gene>
    <name evidence="17" type="ORF">SAMN05421720_10398</name>
</gene>
<dbReference type="InterPro" id="IPR002362">
    <property type="entry name" value="LHB-1/5"/>
</dbReference>
<dbReference type="SUPFAM" id="SSF56918">
    <property type="entry name" value="Light-harvesting complex subunits"/>
    <property type="match status" value="1"/>
</dbReference>
<evidence type="ECO:0000256" key="7">
    <source>
        <dbReference type="ARBA" id="ARBA00022692"/>
    </source>
</evidence>
<evidence type="ECO:0000256" key="9">
    <source>
        <dbReference type="ARBA" id="ARBA00022842"/>
    </source>
</evidence>
<dbReference type="InterPro" id="IPR023624">
    <property type="entry name" value="Antenna_beta_dom_sf"/>
</dbReference>
<keyword evidence="5" id="KW-0148">Chlorophyll</keyword>
<dbReference type="GO" id="GO:0046872">
    <property type="term" value="F:metal ion binding"/>
    <property type="evidence" value="ECO:0007669"/>
    <property type="project" value="UniProtKB-KW"/>
</dbReference>
<dbReference type="GO" id="GO:0042314">
    <property type="term" value="F:bacteriochlorophyll binding"/>
    <property type="evidence" value="ECO:0007669"/>
    <property type="project" value="UniProtKB-KW"/>
</dbReference>
<evidence type="ECO:0000256" key="11">
    <source>
        <dbReference type="ARBA" id="ARBA00022989"/>
    </source>
</evidence>